<sequence length="311" mass="32114">MGVEALVYDDGSVEASVALERVGLPVSQAMLEASLDREALEGEAGVSLCLAESPYNVSGGLDLQREGAVLLGGGVFDAGGAMKGVVETVRATPTPGGVRVEAVFRIVGSGGGEAYEEYAFYRIEGLAREAAGYLRLEGFTLERLPQDSGGGVRGRMVFTIPPEVYSGEALPVERLKARVEMDPGGCWTSLTGSLEGDAPTVARALARLLDPGRLAGEEAGLARLLQLYLERMEPQPPTGLSITVEDGKATLRLPRAKPVGGGDPLGVLAGVLLEAGLPGYTKVRIVEVGGGGETVGLREALLQDLAPSGGG</sequence>
<accession>U3TCR9</accession>
<name>U3TCR9_9CREN</name>
<reference evidence="1 2" key="1">
    <citation type="journal article" date="2013" name="Appl. Environ. Microbiol.">
        <title>Variation of the Virus-Related Elements within Syntenic Genomes of the Hyperthermophilic Archaeon Aeropyrum.</title>
        <authorList>
            <person name="Daifuku T."/>
            <person name="Yoshida T."/>
            <person name="Kitamura T."/>
            <person name="Kawaichi S."/>
            <person name="Inoue T."/>
            <person name="Nomura K."/>
            <person name="Yoshida Y."/>
            <person name="Kuno S."/>
            <person name="Sako Y."/>
        </authorList>
    </citation>
    <scope>NUCLEOTIDE SEQUENCE [LARGE SCALE GENOMIC DNA]</scope>
    <source>
        <strain evidence="1 2">SY1</strain>
    </source>
</reference>
<dbReference type="EMBL" id="AP012489">
    <property type="protein sequence ID" value="BAN90216.1"/>
    <property type="molecule type" value="Genomic_DNA"/>
</dbReference>
<dbReference type="Proteomes" id="UP000016887">
    <property type="component" value="Chromosome"/>
</dbReference>
<dbReference type="AlphaFoldDB" id="U3TCR9"/>
<dbReference type="KEGG" id="acj:ACAM_0747"/>
<keyword evidence="2" id="KW-1185">Reference proteome</keyword>
<protein>
    <submittedName>
        <fullName evidence="1">Uncharacterized protein</fullName>
    </submittedName>
</protein>
<organism evidence="1 2">
    <name type="scientific">Aeropyrum camini SY1 = JCM 12091</name>
    <dbReference type="NCBI Taxonomy" id="1198449"/>
    <lineage>
        <taxon>Archaea</taxon>
        <taxon>Thermoproteota</taxon>
        <taxon>Thermoprotei</taxon>
        <taxon>Desulfurococcales</taxon>
        <taxon>Desulfurococcaceae</taxon>
        <taxon>Aeropyrum</taxon>
    </lineage>
</organism>
<gene>
    <name evidence="1" type="ORF">ACAM_0747</name>
</gene>
<evidence type="ECO:0000313" key="1">
    <source>
        <dbReference type="EMBL" id="BAN90216.1"/>
    </source>
</evidence>
<proteinExistence type="predicted"/>
<dbReference type="eggNOG" id="arCOG14721">
    <property type="taxonomic scope" value="Archaea"/>
</dbReference>
<evidence type="ECO:0000313" key="2">
    <source>
        <dbReference type="Proteomes" id="UP000016887"/>
    </source>
</evidence>